<feature type="compositionally biased region" description="Polar residues" evidence="1">
    <location>
        <begin position="76"/>
        <end position="90"/>
    </location>
</feature>
<comment type="caution">
    <text evidence="2">The sequence shown here is derived from an EMBL/GenBank/DDBJ whole genome shotgun (WGS) entry which is preliminary data.</text>
</comment>
<proteinExistence type="predicted"/>
<evidence type="ECO:0000313" key="2">
    <source>
        <dbReference type="EMBL" id="GER55882.1"/>
    </source>
</evidence>
<evidence type="ECO:0000313" key="3">
    <source>
        <dbReference type="Proteomes" id="UP000325081"/>
    </source>
</evidence>
<name>A0A5A7RFC1_STRAF</name>
<dbReference type="Proteomes" id="UP000325081">
    <property type="component" value="Unassembled WGS sequence"/>
</dbReference>
<sequence length="109" mass="12073">MTRRRRLRLSHSHLCPSRRRKTDNNHKRSDSNAFHRRPIGESPSSSRRRATAVVPSKSRCAQPLATTSRLRPALHTSATLSHANSHRSISPPTAAARLAVAKVTLPVTV</sequence>
<dbReference type="AlphaFoldDB" id="A0A5A7RFC1"/>
<organism evidence="2 3">
    <name type="scientific">Striga asiatica</name>
    <name type="common">Asiatic witchweed</name>
    <name type="synonym">Buchnera asiatica</name>
    <dbReference type="NCBI Taxonomy" id="4170"/>
    <lineage>
        <taxon>Eukaryota</taxon>
        <taxon>Viridiplantae</taxon>
        <taxon>Streptophyta</taxon>
        <taxon>Embryophyta</taxon>
        <taxon>Tracheophyta</taxon>
        <taxon>Spermatophyta</taxon>
        <taxon>Magnoliopsida</taxon>
        <taxon>eudicotyledons</taxon>
        <taxon>Gunneridae</taxon>
        <taxon>Pentapetalae</taxon>
        <taxon>asterids</taxon>
        <taxon>lamiids</taxon>
        <taxon>Lamiales</taxon>
        <taxon>Orobanchaceae</taxon>
        <taxon>Buchnereae</taxon>
        <taxon>Striga</taxon>
    </lineage>
</organism>
<feature type="compositionally biased region" description="Basic residues" evidence="1">
    <location>
        <begin position="1"/>
        <end position="21"/>
    </location>
</feature>
<evidence type="ECO:0000256" key="1">
    <source>
        <dbReference type="SAM" id="MobiDB-lite"/>
    </source>
</evidence>
<gene>
    <name evidence="2" type="ORF">STAS_33579</name>
</gene>
<feature type="region of interest" description="Disordered" evidence="1">
    <location>
        <begin position="1"/>
        <end position="90"/>
    </location>
</feature>
<dbReference type="EMBL" id="BKCP01012292">
    <property type="protein sequence ID" value="GER55882.1"/>
    <property type="molecule type" value="Genomic_DNA"/>
</dbReference>
<protein>
    <submittedName>
        <fullName evidence="2">Ethylene induced calmodulin binding protein</fullName>
    </submittedName>
</protein>
<reference evidence="3" key="1">
    <citation type="journal article" date="2019" name="Curr. Biol.">
        <title>Genome Sequence of Striga asiatica Provides Insight into the Evolution of Plant Parasitism.</title>
        <authorList>
            <person name="Yoshida S."/>
            <person name="Kim S."/>
            <person name="Wafula E.K."/>
            <person name="Tanskanen J."/>
            <person name="Kim Y.M."/>
            <person name="Honaas L."/>
            <person name="Yang Z."/>
            <person name="Spallek T."/>
            <person name="Conn C.E."/>
            <person name="Ichihashi Y."/>
            <person name="Cheong K."/>
            <person name="Cui S."/>
            <person name="Der J.P."/>
            <person name="Gundlach H."/>
            <person name="Jiao Y."/>
            <person name="Hori C."/>
            <person name="Ishida J.K."/>
            <person name="Kasahara H."/>
            <person name="Kiba T."/>
            <person name="Kim M.S."/>
            <person name="Koo N."/>
            <person name="Laohavisit A."/>
            <person name="Lee Y.H."/>
            <person name="Lumba S."/>
            <person name="McCourt P."/>
            <person name="Mortimer J.C."/>
            <person name="Mutuku J.M."/>
            <person name="Nomura T."/>
            <person name="Sasaki-Sekimoto Y."/>
            <person name="Seto Y."/>
            <person name="Wang Y."/>
            <person name="Wakatake T."/>
            <person name="Sakakibara H."/>
            <person name="Demura T."/>
            <person name="Yamaguchi S."/>
            <person name="Yoneyama K."/>
            <person name="Manabe R.I."/>
            <person name="Nelson D.C."/>
            <person name="Schulman A.H."/>
            <person name="Timko M.P."/>
            <person name="dePamphilis C.W."/>
            <person name="Choi D."/>
            <person name="Shirasu K."/>
        </authorList>
    </citation>
    <scope>NUCLEOTIDE SEQUENCE [LARGE SCALE GENOMIC DNA]</scope>
    <source>
        <strain evidence="3">cv. UVA1</strain>
    </source>
</reference>
<keyword evidence="3" id="KW-1185">Reference proteome</keyword>
<accession>A0A5A7RFC1</accession>